<dbReference type="STRING" id="1409788.NC99_32060"/>
<feature type="compositionally biased region" description="Polar residues" evidence="1">
    <location>
        <begin position="1146"/>
        <end position="1165"/>
    </location>
</feature>
<evidence type="ECO:0000259" key="2">
    <source>
        <dbReference type="Pfam" id="PF14349"/>
    </source>
</evidence>
<evidence type="ECO:0000313" key="4">
    <source>
        <dbReference type="Proteomes" id="UP000036958"/>
    </source>
</evidence>
<dbReference type="PATRIC" id="fig|1409788.3.peg.3290"/>
<organism evidence="3 4">
    <name type="scientific">Sunxiuqinia dokdonensis</name>
    <dbReference type="NCBI Taxonomy" id="1409788"/>
    <lineage>
        <taxon>Bacteria</taxon>
        <taxon>Pseudomonadati</taxon>
        <taxon>Bacteroidota</taxon>
        <taxon>Bacteroidia</taxon>
        <taxon>Marinilabiliales</taxon>
        <taxon>Prolixibacteraceae</taxon>
        <taxon>Sunxiuqinia</taxon>
    </lineage>
</organism>
<dbReference type="RefSeq" id="WP_157624941.1">
    <property type="nucleotide sequence ID" value="NZ_LGIA01000173.1"/>
</dbReference>
<feature type="compositionally biased region" description="Low complexity" evidence="1">
    <location>
        <begin position="1913"/>
        <end position="1933"/>
    </location>
</feature>
<dbReference type="NCBIfam" id="TIGR04189">
    <property type="entry name" value="surface_SprA"/>
    <property type="match status" value="1"/>
</dbReference>
<keyword evidence="4" id="KW-1185">Reference proteome</keyword>
<evidence type="ECO:0000313" key="3">
    <source>
        <dbReference type="EMBL" id="KOH43990.1"/>
    </source>
</evidence>
<dbReference type="OrthoDB" id="9806090at2"/>
<sequence>MTNILVTVVFPGILCMGWIFAPFQNTAQPQTSFTSINDSIEIDTTGVLPYAFEDEANFENTSPQDSSQLFLGRPSNIQTEIEYDPETGQYIIYEKIGNLNYRLPKTMSLQEYVDYDFKNSIQNYWRVRGNQLDLESQGSVIPQLTVGGEAFNRIFGGNTIDIRPQGYVEVSFGYQMNATENPAIPERLRKTPTFDFDQKIQMNVVGNIGEKMKMRVNYNTEATFDYENKMNIDYTGDEDEILKKIEAGNVSLPLNGSLISGGTNLFGVKTEMQFGRLNLTTVFSQNKGETQVIETEGGAQKSTFEIEALNYDANRHFFLAQYFRDNYNQALANLPVIRSAININKIEVWVTNKSNNTDESRNILAFMDLGEHQDNIYNQVPAFQETATRPYPENIYPFNEANDLYPEITTNYNDIRQAELINKTMQSLTVYEFKGGQDFEKVEQARKLSPSEYTVHETLGYISLNSSLNTDEVLMVAYNYTANGQTFQVGEFSTDGIEAPQTLVMKLLKGTNLSPRFPTWDLMMKNIYSLNAYQLSKENFILDVLYQNDSGTDINYLPETNLEGHILLNVLNVDNLNSQLDPGSDGVFDYIEGVTVLSSSGRIIFPVLEPFGSHLADSISDPALAEKYAYQSLYDSTKTYAEQDTKHNKFILKGSYEGSSSSEISLGTMNVAQGSVKVTAGGRELQEYIDYTVDYTLGRVKIINAGLLESGTPIRISTESEDLFSVQRKTLIGTHANYAFSDNFNLGATVLHMNERPLTQKVTYGEDPISNTIWGLDANYTTESNLLTTLVDKLPFIETKERSSISMEAEFAQLIPGHSKVIDKEGTVYIDDFEATKTSINLKARQAWVLASTPQKQDQFPEGNLNDDLAYGFNRAKLAWYIIDPLFLRNTSQTPSHIRGDRAQQKNHFVREVFQKEIFPDKETATGTPTNIPVLDLAYYPEEKGPYNYDTYPSPYSAGIDADGKLNNPETRWGGIMRKIETTDFEAANIEYIEFWMMDPFVYDKQSGVPVEGGDLYFNLGDVSEDILKDSRKAFENGLPESEQLIDVDTTVWGRVSTKQSIVDAFANDPVSRQFQDVGFDGLGDEDEREFHQTYLQALQNILNQTALTEALNDPSSDNYHYYRGSDYDAEQASILTRYKNYNGPDGNSPTSDMSPESYPTTASTLPDIEDINNDNTLNEYERYYQYRVSIRPEDMVLGQNFITDVRVGQSEAPDGGVQEVNWYQFKVPVSDFENKIDIEGFRSIRFMRMFLKGFSDTTILRFATLDLVRSDWRKFTNEIDDVNVPPSAETAFEISAVNIEENSRKEPVNYILPPGIDRVIDPANPQLLQLNEQSLVLKVIDLQQEDVRAAYKTLGMDFRRYRRLKLEIHAEEIDGYPLNNDELHFFVRLGTDENNFYEYEVPLQLTDPGFYNGDIESQRYLVWPDENRINIPLDLFTDAKMARNALMRQAGASINITDIYETPHQGWNNNKNMVKVKGTPNLAEVDIVLMGVRHKRTGNFNPGPKSVEVWANELRLTDFDEDGGWAANARVSARLADLGSVVVAGRTRSSGFGSIDQTMNERAMDDLVEYDISSNFELGKFFPERAKVRIPLYVGVSKSISNPKYNPLDADIEMDDALDQLESQSERDSLKHIAQDYVSRKSINLTNVKVDQMNKSGKPRLYDPTNFSVTYAYNELRKRNVNTEYSLEKNYRGMFSYNYNNRPQLVEPFKKFGFLNGKALQLIKDFNFYPMPTQLSYRTDLYRHYREVQARNLTNPNMIIPRTFDKEFLWNKYFDLNFNLTRSLKLDFSTQGTSRIDEPAGRINRRDDDYELKRDSIITNLLNLGRPILYHHTFNASYVAPINKIPMLNWLSATGRYQAQYDWYAGPITDESIKLGNTAENARVAQINGQANMLNLYNKVPFLKEVNQKFGASTRTARSSRSRTQAATRPTAQESSARTKTVTFDSPPTNLKANTTKSINHKLRTEQVKVSIVNQAGTAVEGEVVVVNENRVTVTVAENVPQAQIKITGTRQVGDGIFLKIAQYTARTLMSVKNVSVSYSSSDGTIMPGFLPEPALFGSGYYRPDQAVFGDIAGSTAPGFPFLFGWQDDNFARKAISKGWYTNDTTLNAAYRMNHNETFSIRANVEPIPFLRIDLTANRSFSENMQEYYNWNQETGRFNAANRTLSGNFTMSINTWSTAFTKMGEAEIQESAAFQTMMDNRRTIAWRLANQRVANPAVGYSPEAPHQQAEGYPAGYGPTSQQVLVSSFIAAYTGQDPNKVSLEPFPSIKYMRPNWRVTYDGIVSKIDLLNKVMKTLNLNHAYRSSYNVGSYITNLSYNDREFNDGFSYVMNELSGNFISQYDINAVSINEQFSPLINMDVTWLNDMTTRAEISRSRNLTLNFANNQLTEVLTNEYTFGLGYRFERMDLIVKTKRSQQAYSNDLNIRADVSFRKNKTLIRKLVEQTDQLTAGQNAVTIKTTADYMLSDRFQLRVYFDKVINKPFTSLSFPTSNTNFGLSFRFTLAQ</sequence>
<feature type="compositionally biased region" description="Polar residues" evidence="1">
    <location>
        <begin position="1934"/>
        <end position="1955"/>
    </location>
</feature>
<dbReference type="Proteomes" id="UP000036958">
    <property type="component" value="Unassembled WGS sequence"/>
</dbReference>
<evidence type="ECO:0000256" key="1">
    <source>
        <dbReference type="SAM" id="MobiDB-lite"/>
    </source>
</evidence>
<comment type="caution">
    <text evidence="3">The sequence shown here is derived from an EMBL/GenBank/DDBJ whole genome shotgun (WGS) entry which is preliminary data.</text>
</comment>
<feature type="domain" description="Gliding motility protein SprA N-terminal" evidence="2">
    <location>
        <begin position="1094"/>
        <end position="1619"/>
    </location>
</feature>
<protein>
    <recommendedName>
        <fullName evidence="2">Gliding motility protein SprA N-terminal domain-containing protein</fullName>
    </recommendedName>
</protein>
<reference evidence="4" key="1">
    <citation type="submission" date="2015-07" db="EMBL/GenBank/DDBJ databases">
        <title>Genome sequencing of Sunxiuqinia dokdonensis strain SK.</title>
        <authorList>
            <person name="Ahn S."/>
            <person name="Kim B.-C."/>
        </authorList>
    </citation>
    <scope>NUCLEOTIDE SEQUENCE [LARGE SCALE GENOMIC DNA]</scope>
    <source>
        <strain evidence="4">SK</strain>
    </source>
</reference>
<dbReference type="EMBL" id="LGIA01000173">
    <property type="protein sequence ID" value="KOH43990.1"/>
    <property type="molecule type" value="Genomic_DNA"/>
</dbReference>
<dbReference type="InterPro" id="IPR025684">
    <property type="entry name" value="SprA_N_dom"/>
</dbReference>
<dbReference type="Pfam" id="PF14349">
    <property type="entry name" value="SprA_N"/>
    <property type="match status" value="2"/>
</dbReference>
<feature type="region of interest" description="Disordered" evidence="1">
    <location>
        <begin position="1912"/>
        <end position="1955"/>
    </location>
</feature>
<proteinExistence type="predicted"/>
<name>A0A0L8V669_9BACT</name>
<gene>
    <name evidence="3" type="ORF">NC99_32060</name>
</gene>
<accession>A0A0L8V669</accession>
<feature type="region of interest" description="Disordered" evidence="1">
    <location>
        <begin position="1142"/>
        <end position="1168"/>
    </location>
</feature>
<dbReference type="InterPro" id="IPR026377">
    <property type="entry name" value="Cell_surface_SprA"/>
</dbReference>
<feature type="domain" description="Gliding motility protein SprA N-terminal" evidence="2">
    <location>
        <begin position="76"/>
        <end position="461"/>
    </location>
</feature>